<feature type="compositionally biased region" description="Basic and acidic residues" evidence="1">
    <location>
        <begin position="224"/>
        <end position="236"/>
    </location>
</feature>
<evidence type="ECO:0000256" key="1">
    <source>
        <dbReference type="SAM" id="MobiDB-lite"/>
    </source>
</evidence>
<proteinExistence type="predicted"/>
<feature type="compositionally biased region" description="Polar residues" evidence="1">
    <location>
        <begin position="113"/>
        <end position="130"/>
    </location>
</feature>
<name>A0A4U5LZ56_STECR</name>
<sequence length="374" mass="43298">MTQKNRARCCSCANCLCCQKANKKSETKIRRKTTSQALRKEKQPRKSTKERRGRGNQEDSPSETSSNASGYESIPNVNTEELELIEVPKKRANKKSQEIPKPPPCSIKGTPQDRLTLSRQFSRTSNTASGMLNDAKAKEEFRRKLEALTWKKQLEKKWKERRGERLKQGEWSSGKAESMDEEDDKSVAETGRKDRELRSVWSLFNLSHESNRQLRHSYPTPGKKVYEPKTEYEKVHPTSLREPPSLEGKEDKEDSSGDGVGGFPGEYYLGPMKIAEAQALVSDPDTFKFYHRLPTKEFESEDYASMRDHLSLWIVYRNAEGRYRHYIVRQESTHNGKKKWVIRNYAKSQKKFTHFQDLLKHYVENPGAIEKAED</sequence>
<dbReference type="OrthoDB" id="5836476at2759"/>
<gene>
    <name evidence="2" type="ORF">L596_028705</name>
</gene>
<reference evidence="2 3" key="2">
    <citation type="journal article" date="2019" name="G3 (Bethesda)">
        <title>Hybrid Assembly of the Genome of the Entomopathogenic Nematode Steinernema carpocapsae Identifies the X-Chromosome.</title>
        <authorList>
            <person name="Serra L."/>
            <person name="Macchietto M."/>
            <person name="Macias-Munoz A."/>
            <person name="McGill C.J."/>
            <person name="Rodriguez I.M."/>
            <person name="Rodriguez B."/>
            <person name="Murad R."/>
            <person name="Mortazavi A."/>
        </authorList>
    </citation>
    <scope>NUCLEOTIDE SEQUENCE [LARGE SCALE GENOMIC DNA]</scope>
    <source>
        <strain evidence="2 3">ALL</strain>
    </source>
</reference>
<feature type="compositionally biased region" description="Basic residues" evidence="1">
    <location>
        <begin position="42"/>
        <end position="54"/>
    </location>
</feature>
<organism evidence="2 3">
    <name type="scientific">Steinernema carpocapsae</name>
    <name type="common">Entomopathogenic nematode</name>
    <dbReference type="NCBI Taxonomy" id="34508"/>
    <lineage>
        <taxon>Eukaryota</taxon>
        <taxon>Metazoa</taxon>
        <taxon>Ecdysozoa</taxon>
        <taxon>Nematoda</taxon>
        <taxon>Chromadorea</taxon>
        <taxon>Rhabditida</taxon>
        <taxon>Tylenchina</taxon>
        <taxon>Panagrolaimomorpha</taxon>
        <taxon>Strongyloidoidea</taxon>
        <taxon>Steinernematidae</taxon>
        <taxon>Steinernema</taxon>
    </lineage>
</organism>
<accession>A0A4U5LZ56</accession>
<reference evidence="2 3" key="1">
    <citation type="journal article" date="2015" name="Genome Biol.">
        <title>Comparative genomics of Steinernema reveals deeply conserved gene regulatory networks.</title>
        <authorList>
            <person name="Dillman A.R."/>
            <person name="Macchietto M."/>
            <person name="Porter C.F."/>
            <person name="Rogers A."/>
            <person name="Williams B."/>
            <person name="Antoshechkin I."/>
            <person name="Lee M.M."/>
            <person name="Goodwin Z."/>
            <person name="Lu X."/>
            <person name="Lewis E.E."/>
            <person name="Goodrich-Blair H."/>
            <person name="Stock S.P."/>
            <person name="Adams B.J."/>
            <person name="Sternberg P.W."/>
            <person name="Mortazavi A."/>
        </authorList>
    </citation>
    <scope>NUCLEOTIDE SEQUENCE [LARGE SCALE GENOMIC DNA]</scope>
    <source>
        <strain evidence="2 3">ALL</strain>
    </source>
</reference>
<protein>
    <recommendedName>
        <fullName evidence="4">SH2 domain-containing protein</fullName>
    </recommendedName>
</protein>
<feature type="compositionally biased region" description="Polar residues" evidence="1">
    <location>
        <begin position="58"/>
        <end position="79"/>
    </location>
</feature>
<comment type="caution">
    <text evidence="2">The sequence shown here is derived from an EMBL/GenBank/DDBJ whole genome shotgun (WGS) entry which is preliminary data.</text>
</comment>
<evidence type="ECO:0008006" key="4">
    <source>
        <dbReference type="Google" id="ProtNLM"/>
    </source>
</evidence>
<dbReference type="Proteomes" id="UP000298663">
    <property type="component" value="Unassembled WGS sequence"/>
</dbReference>
<keyword evidence="3" id="KW-1185">Reference proteome</keyword>
<evidence type="ECO:0000313" key="2">
    <source>
        <dbReference type="EMBL" id="TKR61614.1"/>
    </source>
</evidence>
<dbReference type="EMBL" id="AZBU02000011">
    <property type="protein sequence ID" value="TKR61614.1"/>
    <property type="molecule type" value="Genomic_DNA"/>
</dbReference>
<evidence type="ECO:0000313" key="3">
    <source>
        <dbReference type="Proteomes" id="UP000298663"/>
    </source>
</evidence>
<dbReference type="AlphaFoldDB" id="A0A4U5LZ56"/>
<feature type="region of interest" description="Disordered" evidence="1">
    <location>
        <begin position="23"/>
        <end position="137"/>
    </location>
</feature>
<feature type="region of interest" description="Disordered" evidence="1">
    <location>
        <begin position="158"/>
        <end position="192"/>
    </location>
</feature>
<feature type="compositionally biased region" description="Basic and acidic residues" evidence="1">
    <location>
        <begin position="158"/>
        <end position="168"/>
    </location>
</feature>
<feature type="region of interest" description="Disordered" evidence="1">
    <location>
        <begin position="211"/>
        <end position="262"/>
    </location>
</feature>